<geneLocation type="mitochondrion" evidence="17"/>
<organism evidence="17">
    <name type="scientific">Staphylinoidea sp. 3 KM-2017</name>
    <dbReference type="NCBI Taxonomy" id="2219457"/>
    <lineage>
        <taxon>Eukaryota</taxon>
        <taxon>Metazoa</taxon>
        <taxon>Ecdysozoa</taxon>
        <taxon>Arthropoda</taxon>
        <taxon>Hexapoda</taxon>
        <taxon>Insecta</taxon>
        <taxon>Pterygota</taxon>
        <taxon>Neoptera</taxon>
        <taxon>Endopterygota</taxon>
        <taxon>Coleoptera</taxon>
        <taxon>Polyphaga</taxon>
        <taxon>Staphyliniformia</taxon>
    </lineage>
</organism>
<dbReference type="EMBL" id="MG193493">
    <property type="protein sequence ID" value="AXS66326.1"/>
    <property type="molecule type" value="Genomic_DNA"/>
</dbReference>
<protein>
    <recommendedName>
        <fullName evidence="4">NADH-ubiquinone oxidoreductase chain 6</fullName>
        <ecNumber evidence="3">7.1.1.2</ecNumber>
    </recommendedName>
    <alternativeName>
        <fullName evidence="14">NADH dehydrogenase subunit 6</fullName>
    </alternativeName>
</protein>
<keyword evidence="7 16" id="KW-0812">Transmembrane</keyword>
<dbReference type="InterPro" id="IPR050269">
    <property type="entry name" value="ComplexI_Subunit6"/>
</dbReference>
<evidence type="ECO:0000256" key="14">
    <source>
        <dbReference type="ARBA" id="ARBA00031019"/>
    </source>
</evidence>
<evidence type="ECO:0000256" key="10">
    <source>
        <dbReference type="ARBA" id="ARBA00022989"/>
    </source>
</evidence>
<keyword evidence="6" id="KW-0679">Respiratory chain</keyword>
<dbReference type="PANTHER" id="PTHR11435:SF1">
    <property type="entry name" value="NADH-UBIQUINONE OXIDOREDUCTASE CHAIN 6"/>
    <property type="match status" value="1"/>
</dbReference>
<comment type="catalytic activity">
    <reaction evidence="15">
        <text>a ubiquinone + NADH + 5 H(+)(in) = a ubiquinol + NAD(+) + 4 H(+)(out)</text>
        <dbReference type="Rhea" id="RHEA:29091"/>
        <dbReference type="Rhea" id="RHEA-COMP:9565"/>
        <dbReference type="Rhea" id="RHEA-COMP:9566"/>
        <dbReference type="ChEBI" id="CHEBI:15378"/>
        <dbReference type="ChEBI" id="CHEBI:16389"/>
        <dbReference type="ChEBI" id="CHEBI:17976"/>
        <dbReference type="ChEBI" id="CHEBI:57540"/>
        <dbReference type="ChEBI" id="CHEBI:57945"/>
        <dbReference type="EC" id="7.1.1.2"/>
    </reaction>
</comment>
<keyword evidence="10 16" id="KW-1133">Transmembrane helix</keyword>
<evidence type="ECO:0000256" key="7">
    <source>
        <dbReference type="ARBA" id="ARBA00022692"/>
    </source>
</evidence>
<keyword evidence="5" id="KW-0813">Transport</keyword>
<comment type="subcellular location">
    <subcellularLocation>
        <location evidence="1">Mitochondrion membrane</location>
        <topology evidence="1">Multi-pass membrane protein</topology>
    </subcellularLocation>
</comment>
<reference evidence="17" key="1">
    <citation type="journal article" date="2018" name="J. ISSAAS">
        <title>The contribution of mitochondrial metagenomics to large-scale data mining and phylogenetic analysis of Coleoptera.</title>
        <authorList>
            <person name="Miller K."/>
            <person name="Linard B."/>
            <person name="Motyka M."/>
            <person name="Bocek M."/>
            <person name="Vogler A.P."/>
        </authorList>
    </citation>
    <scope>NUCLEOTIDE SEQUENCE</scope>
</reference>
<keyword evidence="11" id="KW-0520">NAD</keyword>
<keyword evidence="9" id="KW-0249">Electron transport</keyword>
<keyword evidence="8" id="KW-1278">Translocase</keyword>
<proteinExistence type="inferred from homology"/>
<evidence type="ECO:0000256" key="2">
    <source>
        <dbReference type="ARBA" id="ARBA00005698"/>
    </source>
</evidence>
<evidence type="ECO:0000256" key="8">
    <source>
        <dbReference type="ARBA" id="ARBA00022967"/>
    </source>
</evidence>
<dbReference type="EC" id="7.1.1.2" evidence="3"/>
<feature type="transmembrane region" description="Helical" evidence="16">
    <location>
        <begin position="81"/>
        <end position="98"/>
    </location>
</feature>
<feature type="transmembrane region" description="Helical" evidence="16">
    <location>
        <begin position="21"/>
        <end position="40"/>
    </location>
</feature>
<evidence type="ECO:0000256" key="5">
    <source>
        <dbReference type="ARBA" id="ARBA00022448"/>
    </source>
</evidence>
<evidence type="ECO:0000256" key="1">
    <source>
        <dbReference type="ARBA" id="ARBA00004225"/>
    </source>
</evidence>
<evidence type="ECO:0000256" key="12">
    <source>
        <dbReference type="ARBA" id="ARBA00023128"/>
    </source>
</evidence>
<evidence type="ECO:0000256" key="4">
    <source>
        <dbReference type="ARBA" id="ARBA00021095"/>
    </source>
</evidence>
<accession>A0A346RJS9</accession>
<evidence type="ECO:0000256" key="6">
    <source>
        <dbReference type="ARBA" id="ARBA00022660"/>
    </source>
</evidence>
<evidence type="ECO:0000313" key="17">
    <source>
        <dbReference type="EMBL" id="AXS66326.1"/>
    </source>
</evidence>
<feature type="transmembrane region" description="Helical" evidence="16">
    <location>
        <begin position="131"/>
        <end position="152"/>
    </location>
</feature>
<evidence type="ECO:0000256" key="3">
    <source>
        <dbReference type="ARBA" id="ARBA00012944"/>
    </source>
</evidence>
<comment type="similarity">
    <text evidence="2">Belongs to the complex I subunit 6 family.</text>
</comment>
<dbReference type="AlphaFoldDB" id="A0A346RJS9"/>
<evidence type="ECO:0000256" key="16">
    <source>
        <dbReference type="SAM" id="Phobius"/>
    </source>
</evidence>
<evidence type="ECO:0000256" key="9">
    <source>
        <dbReference type="ARBA" id="ARBA00022982"/>
    </source>
</evidence>
<evidence type="ECO:0000256" key="13">
    <source>
        <dbReference type="ARBA" id="ARBA00023136"/>
    </source>
</evidence>
<feature type="transmembrane region" description="Helical" evidence="16">
    <location>
        <begin position="46"/>
        <end position="69"/>
    </location>
</feature>
<name>A0A346RJS9_9COLE</name>
<evidence type="ECO:0000256" key="11">
    <source>
        <dbReference type="ARBA" id="ARBA00023027"/>
    </source>
</evidence>
<evidence type="ECO:0000256" key="15">
    <source>
        <dbReference type="ARBA" id="ARBA00049551"/>
    </source>
</evidence>
<dbReference type="GO" id="GO:0031966">
    <property type="term" value="C:mitochondrial membrane"/>
    <property type="evidence" value="ECO:0007669"/>
    <property type="project" value="UniProtKB-SubCell"/>
</dbReference>
<dbReference type="PANTHER" id="PTHR11435">
    <property type="entry name" value="NADH UBIQUINONE OXIDOREDUCTASE SUBUNIT ND6"/>
    <property type="match status" value="1"/>
</dbReference>
<dbReference type="GO" id="GO:0008137">
    <property type="term" value="F:NADH dehydrogenase (ubiquinone) activity"/>
    <property type="evidence" value="ECO:0007669"/>
    <property type="project" value="UniProtKB-EC"/>
</dbReference>
<sequence>MCMTLTIMLINLMIMTLTHPMAMGMLLLIQTILISMMINYLNMNFWFSYIMILVMIGGMLVLFMYMTSIASNEKFKISMKPMVYVFIWALFLLVNIMNDKMFVNNTMMESLNINYNFNYNLIKFMNFPSSMILFFMIIYLFITLIAVVKITNIKYGPMRQKM</sequence>
<gene>
    <name evidence="17" type="primary">nad6</name>
</gene>
<keyword evidence="12 17" id="KW-0496">Mitochondrion</keyword>
<keyword evidence="13 16" id="KW-0472">Membrane</keyword>